<dbReference type="NCBIfam" id="TIGR00229">
    <property type="entry name" value="sensory_box"/>
    <property type="match status" value="2"/>
</dbReference>
<comment type="caution">
    <text evidence="19">The sequence shown here is derived from an EMBL/GenBank/DDBJ whole genome shotgun (WGS) entry which is preliminary data.</text>
</comment>
<dbReference type="OrthoDB" id="9790669at2"/>
<dbReference type="Pfam" id="PF02518">
    <property type="entry name" value="HATPase_c"/>
    <property type="match status" value="1"/>
</dbReference>
<dbReference type="EC" id="2.7.13.3" evidence="3"/>
<dbReference type="InterPro" id="IPR005467">
    <property type="entry name" value="His_kinase_dom"/>
</dbReference>
<dbReference type="RefSeq" id="WP_094251675.1">
    <property type="nucleotide sequence ID" value="NZ_JBHLXL010000001.1"/>
</dbReference>
<evidence type="ECO:0000256" key="6">
    <source>
        <dbReference type="ARBA" id="ARBA00022679"/>
    </source>
</evidence>
<evidence type="ECO:0000256" key="5">
    <source>
        <dbReference type="ARBA" id="ARBA00022553"/>
    </source>
</evidence>
<dbReference type="SMART" id="SM00091">
    <property type="entry name" value="PAS"/>
    <property type="match status" value="3"/>
</dbReference>
<comment type="subcellular location">
    <subcellularLocation>
        <location evidence="2">Cell membrane</location>
    </subcellularLocation>
</comment>
<dbReference type="InterPro" id="IPR000014">
    <property type="entry name" value="PAS"/>
</dbReference>
<dbReference type="Pfam" id="PF00512">
    <property type="entry name" value="HisKA"/>
    <property type="match status" value="1"/>
</dbReference>
<reference evidence="19 20" key="1">
    <citation type="submission" date="2017-07" db="EMBL/GenBank/DDBJ databases">
        <title>Fictibacillus sp. nov. GDSW-R2A3 Genome sequencing and assembly.</title>
        <authorList>
            <person name="Mayilraj S."/>
        </authorList>
    </citation>
    <scope>NUCLEOTIDE SEQUENCE [LARGE SCALE GENOMIC DNA]</scope>
    <source>
        <strain evidence="19 20">GDSW-R2A3</strain>
    </source>
</reference>
<dbReference type="SUPFAM" id="SSF47384">
    <property type="entry name" value="Homodimeric domain of signal transducing histidine kinase"/>
    <property type="match status" value="1"/>
</dbReference>
<evidence type="ECO:0000259" key="18">
    <source>
        <dbReference type="PROSITE" id="PS50924"/>
    </source>
</evidence>
<dbReference type="PANTHER" id="PTHR43047">
    <property type="entry name" value="TWO-COMPONENT HISTIDINE PROTEIN KINASE"/>
    <property type="match status" value="1"/>
</dbReference>
<keyword evidence="10" id="KW-0902">Two-component regulatory system</keyword>
<dbReference type="PROSITE" id="PS50924">
    <property type="entry name" value="MHYT"/>
    <property type="match status" value="1"/>
</dbReference>
<evidence type="ECO:0000313" key="20">
    <source>
        <dbReference type="Proteomes" id="UP000215059"/>
    </source>
</evidence>
<dbReference type="Pfam" id="PF12860">
    <property type="entry name" value="PAS_7"/>
    <property type="match status" value="1"/>
</dbReference>
<dbReference type="Pfam" id="PF03707">
    <property type="entry name" value="MHYT"/>
    <property type="match status" value="3"/>
</dbReference>
<feature type="transmembrane region" description="Helical" evidence="13">
    <location>
        <begin position="6"/>
        <end position="28"/>
    </location>
</feature>
<feature type="transmembrane region" description="Helical" evidence="13">
    <location>
        <begin position="104"/>
        <end position="124"/>
    </location>
</feature>
<evidence type="ECO:0000256" key="2">
    <source>
        <dbReference type="ARBA" id="ARBA00004236"/>
    </source>
</evidence>
<dbReference type="FunFam" id="1.10.287.130:FF:000038">
    <property type="entry name" value="Sensory transduction histidine kinase"/>
    <property type="match status" value="1"/>
</dbReference>
<dbReference type="Gene3D" id="3.40.50.2300">
    <property type="match status" value="1"/>
</dbReference>
<dbReference type="InterPro" id="IPR003594">
    <property type="entry name" value="HATPase_dom"/>
</dbReference>
<dbReference type="PROSITE" id="PS50109">
    <property type="entry name" value="HIS_KIN"/>
    <property type="match status" value="1"/>
</dbReference>
<dbReference type="InterPro" id="IPR013767">
    <property type="entry name" value="PAS_fold"/>
</dbReference>
<protein>
    <recommendedName>
        <fullName evidence="3">histidine kinase</fullName>
        <ecNumber evidence="3">2.7.13.3</ecNumber>
    </recommendedName>
</protein>
<evidence type="ECO:0000256" key="12">
    <source>
        <dbReference type="PROSITE-ProRule" id="PRU00169"/>
    </source>
</evidence>
<feature type="transmembrane region" description="Helical" evidence="13">
    <location>
        <begin position="73"/>
        <end position="92"/>
    </location>
</feature>
<dbReference type="EMBL" id="NOII01000001">
    <property type="protein sequence ID" value="OYD59713.1"/>
    <property type="molecule type" value="Genomic_DNA"/>
</dbReference>
<evidence type="ECO:0000256" key="7">
    <source>
        <dbReference type="ARBA" id="ARBA00022741"/>
    </source>
</evidence>
<dbReference type="CDD" id="cd00075">
    <property type="entry name" value="HATPase"/>
    <property type="match status" value="1"/>
</dbReference>
<dbReference type="CDD" id="cd00130">
    <property type="entry name" value="PAS"/>
    <property type="match status" value="2"/>
</dbReference>
<feature type="domain" description="Histidine kinase" evidence="14">
    <location>
        <begin position="651"/>
        <end position="870"/>
    </location>
</feature>
<feature type="transmembrane region" description="Helical" evidence="13">
    <location>
        <begin position="172"/>
        <end position="193"/>
    </location>
</feature>
<evidence type="ECO:0000256" key="1">
    <source>
        <dbReference type="ARBA" id="ARBA00000085"/>
    </source>
</evidence>
<dbReference type="InterPro" id="IPR036890">
    <property type="entry name" value="HATPase_C_sf"/>
</dbReference>
<evidence type="ECO:0000259" key="15">
    <source>
        <dbReference type="PROSITE" id="PS50110"/>
    </source>
</evidence>
<dbReference type="FunFam" id="3.30.565.10:FF:000023">
    <property type="entry name" value="PAS domain-containing sensor histidine kinase"/>
    <property type="match status" value="1"/>
</dbReference>
<keyword evidence="9" id="KW-0067">ATP-binding</keyword>
<keyword evidence="13" id="KW-1133">Transmembrane helix</keyword>
<dbReference type="CDD" id="cd00082">
    <property type="entry name" value="HisKA"/>
    <property type="match status" value="1"/>
</dbReference>
<dbReference type="InterPro" id="IPR036097">
    <property type="entry name" value="HisK_dim/P_sf"/>
</dbReference>
<dbReference type="Proteomes" id="UP000215059">
    <property type="component" value="Unassembled WGS sequence"/>
</dbReference>
<evidence type="ECO:0000256" key="9">
    <source>
        <dbReference type="ARBA" id="ARBA00022840"/>
    </source>
</evidence>
<comment type="catalytic activity">
    <reaction evidence="1">
        <text>ATP + protein L-histidine = ADP + protein N-phospho-L-histidine.</text>
        <dbReference type="EC" id="2.7.13.3"/>
    </reaction>
</comment>
<feature type="transmembrane region" description="Helical" evidence="13">
    <location>
        <begin position="213"/>
        <end position="234"/>
    </location>
</feature>
<dbReference type="GO" id="GO:0005524">
    <property type="term" value="F:ATP binding"/>
    <property type="evidence" value="ECO:0007669"/>
    <property type="project" value="UniProtKB-KW"/>
</dbReference>
<dbReference type="InterPro" id="IPR011006">
    <property type="entry name" value="CheY-like_superfamily"/>
</dbReference>
<dbReference type="GO" id="GO:0006355">
    <property type="term" value="P:regulation of DNA-templated transcription"/>
    <property type="evidence" value="ECO:0007669"/>
    <property type="project" value="InterPro"/>
</dbReference>
<dbReference type="SMART" id="SM00387">
    <property type="entry name" value="HATPase_c"/>
    <property type="match status" value="1"/>
</dbReference>
<dbReference type="GO" id="GO:0009927">
    <property type="term" value="F:histidine phosphotransfer kinase activity"/>
    <property type="evidence" value="ECO:0007669"/>
    <property type="project" value="TreeGrafter"/>
</dbReference>
<dbReference type="GO" id="GO:0005886">
    <property type="term" value="C:plasma membrane"/>
    <property type="evidence" value="ECO:0007669"/>
    <property type="project" value="UniProtKB-SubCell"/>
</dbReference>
<keyword evidence="20" id="KW-1185">Reference proteome</keyword>
<dbReference type="AlphaFoldDB" id="A0A235FFE2"/>
<dbReference type="InterPro" id="IPR005330">
    <property type="entry name" value="MHYT_dom"/>
</dbReference>
<proteinExistence type="predicted"/>
<dbReference type="SMART" id="SM00388">
    <property type="entry name" value="HisKA"/>
    <property type="match status" value="1"/>
</dbReference>
<feature type="modified residue" description="4-aspartylphosphate" evidence="12">
    <location>
        <position position="941"/>
    </location>
</feature>
<keyword evidence="8" id="KW-0418">Kinase</keyword>
<dbReference type="Pfam" id="PF13188">
    <property type="entry name" value="PAS_8"/>
    <property type="match status" value="1"/>
</dbReference>
<dbReference type="PRINTS" id="PR00344">
    <property type="entry name" value="BCTRLSENSOR"/>
</dbReference>
<dbReference type="SMART" id="SM00448">
    <property type="entry name" value="REC"/>
    <property type="match status" value="1"/>
</dbReference>
<keyword evidence="5 12" id="KW-0597">Phosphoprotein</keyword>
<evidence type="ECO:0000259" key="16">
    <source>
        <dbReference type="PROSITE" id="PS50112"/>
    </source>
</evidence>
<dbReference type="InterPro" id="IPR001789">
    <property type="entry name" value="Sig_transdc_resp-reg_receiver"/>
</dbReference>
<feature type="domain" description="PAS" evidence="16">
    <location>
        <begin position="246"/>
        <end position="316"/>
    </location>
</feature>
<dbReference type="PANTHER" id="PTHR43047:SF72">
    <property type="entry name" value="OSMOSENSING HISTIDINE PROTEIN KINASE SLN1"/>
    <property type="match status" value="1"/>
</dbReference>
<gene>
    <name evidence="19" type="ORF">CGZ90_07485</name>
</gene>
<dbReference type="Gene3D" id="3.30.565.10">
    <property type="entry name" value="Histidine kinase-like ATPase, C-terminal domain"/>
    <property type="match status" value="1"/>
</dbReference>
<evidence type="ECO:0000259" key="17">
    <source>
        <dbReference type="PROSITE" id="PS50113"/>
    </source>
</evidence>
<keyword evidence="4" id="KW-1003">Cell membrane</keyword>
<dbReference type="PROSITE" id="PS50112">
    <property type="entry name" value="PAS"/>
    <property type="match status" value="2"/>
</dbReference>
<evidence type="ECO:0000256" key="4">
    <source>
        <dbReference type="ARBA" id="ARBA00022475"/>
    </source>
</evidence>
<evidence type="ECO:0000256" key="10">
    <source>
        <dbReference type="ARBA" id="ARBA00023012"/>
    </source>
</evidence>
<evidence type="ECO:0000313" key="19">
    <source>
        <dbReference type="EMBL" id="OYD59713.1"/>
    </source>
</evidence>
<sequence>MHLTHINVYLVMLSLCISVLTSYLALFFVGKSTESKTQKVSKICIGGIGFGLGIWAMHFIAMTAMHVSFQYDWFMTLLSLLIAILASSLSFYKLFNTPNKMPAILLSCSLLSAGIISMHYLGIYAIKFKGIMIFNWFYVVLSIVIAFIICFAALNIFYLFKKGSSILLINKWTSAVLMGLSIASMHFISMMGIAFHPDPSAAYEINPVEHSLFLLIVVLVTSFIIISSLLLAGYENKVMREAAKWGEERYQSLFLHNPDAIFTFDLEGRFMTINPAGEALTGYKAEEIIGQSFAPLIAEEDLEKTYSHFQKCLSGESQEYKVWAISKDNRRVYVNVKNTPIIMGDQIIGAYSICSDITELYTTQQALKEKQSLYQSILTTMSDGLVVIDTEGKMLLANEKAAAMVNYDYEDFQKTTPLSPSWQLIREDGSCYLPEEKPIYQTLKTGKAFYRQNIGVKLSDENGSENILWISANTAPLVMDGVLKGVVVTYRDISKEKKQEDTLKVSNEIMSTLIENLQFGVLEEDENRNILLANEECFKIFGSSASPKDFYGMNIKDLSGHIMRFFPEKINVKKQTETIIHNKKMVTDEILLNNSRLIRRTYIPIFSNELYKGHFWKIEDITEERKLEESLYIAKEEAEKANRAKSEFLSKMSHELRTPLNAILGFAQILEYDSEEPLTFQQNQKVQEILQGGRHLLHLINEVLDLSSIESGHTAFQFEHAVFEELLEQSLALVQKQADEMNVTLEIIELPEIPIILNVDTTRFQQILINLLTNAIKYNRKNGNVSLAACKKDQYVTLAVKDTGQGIPAHDLPHIFEPFYRGSDVKGRIEGTGVGLSIAKMMTEKMGGEMSVASEAGRGSTFTITFPFTEDFVFPRTKEMKKGTYRFSSRKVLYIEDSASNTALMYQVLKNIPGIELFTSKTAGEGILLAKSLLPDIIMLDLHMPDMNGLEVFRILKKTGSTRFIPVIAVSAAAMESDVEQALSSGFADYVTKPIDINQVMEVLYKHLEASFVSQ</sequence>
<evidence type="ECO:0000256" key="11">
    <source>
        <dbReference type="ARBA" id="ARBA00023136"/>
    </source>
</evidence>
<feature type="domain" description="PAS" evidence="16">
    <location>
        <begin position="370"/>
        <end position="412"/>
    </location>
</feature>
<dbReference type="GO" id="GO:0000155">
    <property type="term" value="F:phosphorelay sensor kinase activity"/>
    <property type="evidence" value="ECO:0007669"/>
    <property type="project" value="InterPro"/>
</dbReference>
<dbReference type="Pfam" id="PF00072">
    <property type="entry name" value="Response_reg"/>
    <property type="match status" value="1"/>
</dbReference>
<dbReference type="SUPFAM" id="SSF55874">
    <property type="entry name" value="ATPase domain of HSP90 chaperone/DNA topoisomerase II/histidine kinase"/>
    <property type="match status" value="1"/>
</dbReference>
<organism evidence="19 20">
    <name type="scientific">Fictibacillus aquaticus</name>
    <dbReference type="NCBI Taxonomy" id="2021314"/>
    <lineage>
        <taxon>Bacteria</taxon>
        <taxon>Bacillati</taxon>
        <taxon>Bacillota</taxon>
        <taxon>Bacilli</taxon>
        <taxon>Bacillales</taxon>
        <taxon>Fictibacillaceae</taxon>
        <taxon>Fictibacillus</taxon>
    </lineage>
</organism>
<feature type="domain" description="MHYT" evidence="18">
    <location>
        <begin position="6"/>
        <end position="196"/>
    </location>
</feature>
<evidence type="ECO:0000259" key="14">
    <source>
        <dbReference type="PROSITE" id="PS50109"/>
    </source>
</evidence>
<evidence type="ECO:0000256" key="13">
    <source>
        <dbReference type="PROSITE-ProRule" id="PRU00244"/>
    </source>
</evidence>
<dbReference type="InterPro" id="IPR035965">
    <property type="entry name" value="PAS-like_dom_sf"/>
</dbReference>
<dbReference type="Pfam" id="PF00989">
    <property type="entry name" value="PAS"/>
    <property type="match status" value="1"/>
</dbReference>
<feature type="domain" description="Response regulatory" evidence="15">
    <location>
        <begin position="891"/>
        <end position="1008"/>
    </location>
</feature>
<keyword evidence="7" id="KW-0547">Nucleotide-binding</keyword>
<evidence type="ECO:0000256" key="8">
    <source>
        <dbReference type="ARBA" id="ARBA00022777"/>
    </source>
</evidence>
<feature type="transmembrane region" description="Helical" evidence="13">
    <location>
        <begin position="136"/>
        <end position="160"/>
    </location>
</feature>
<feature type="domain" description="PAC" evidence="17">
    <location>
        <begin position="316"/>
        <end position="369"/>
    </location>
</feature>
<dbReference type="Gene3D" id="3.30.450.20">
    <property type="entry name" value="PAS domain"/>
    <property type="match status" value="3"/>
</dbReference>
<name>A0A235FFE2_9BACL</name>
<dbReference type="InterPro" id="IPR000700">
    <property type="entry name" value="PAS-assoc_C"/>
</dbReference>
<dbReference type="InterPro" id="IPR004358">
    <property type="entry name" value="Sig_transdc_His_kin-like_C"/>
</dbReference>
<dbReference type="PROSITE" id="PS50113">
    <property type="entry name" value="PAC"/>
    <property type="match status" value="1"/>
</dbReference>
<keyword evidence="6" id="KW-0808">Transferase</keyword>
<keyword evidence="13" id="KW-0812">Transmembrane</keyword>
<dbReference type="SUPFAM" id="SSF52172">
    <property type="entry name" value="CheY-like"/>
    <property type="match status" value="1"/>
</dbReference>
<dbReference type="PROSITE" id="PS50110">
    <property type="entry name" value="RESPONSE_REGULATORY"/>
    <property type="match status" value="1"/>
</dbReference>
<keyword evidence="11 13" id="KW-0472">Membrane</keyword>
<dbReference type="Gene3D" id="1.10.287.130">
    <property type="match status" value="1"/>
</dbReference>
<evidence type="ECO:0000256" key="3">
    <source>
        <dbReference type="ARBA" id="ARBA00012438"/>
    </source>
</evidence>
<feature type="transmembrane region" description="Helical" evidence="13">
    <location>
        <begin position="40"/>
        <end position="61"/>
    </location>
</feature>
<dbReference type="SUPFAM" id="SSF55785">
    <property type="entry name" value="PYP-like sensor domain (PAS domain)"/>
    <property type="match status" value="3"/>
</dbReference>
<accession>A0A235FFE2</accession>
<dbReference type="InterPro" id="IPR003661">
    <property type="entry name" value="HisK_dim/P_dom"/>
</dbReference>